<evidence type="ECO:0000313" key="6">
    <source>
        <dbReference type="Proteomes" id="UP001058461"/>
    </source>
</evidence>
<dbReference type="Proteomes" id="UP001058461">
    <property type="component" value="Chromosome"/>
</dbReference>
<evidence type="ECO:0000256" key="1">
    <source>
        <dbReference type="ARBA" id="ARBA00005568"/>
    </source>
</evidence>
<dbReference type="PANTHER" id="PTHR30502:SF0">
    <property type="entry name" value="PHOSPHOENOLPYRUVATE CARBOXYLASE FAMILY PROTEIN"/>
    <property type="match status" value="1"/>
</dbReference>
<sequence>MSTLTNPLKQKLAAGIPVFGTAVTAPSPHLMRTLVACGFDWLMIDLEHGPIGPESTQAMINATLESSCTPLVRLAAGEKWMAKMALDSGALGLFFPLIMDAGEANCAIRSATYPPAGNRGFGPIHAGYRWQMSMTEYARDADDAILKIIMIEHLDAVDRLEEILSVSGIDLVFIAPYDLSQSLGLAGQFDHPRVKETLMLAERAVQAAGIPLGGFAGSLEAGQEMLARGYTLLMFGYDSMLIENALTPVLQKLRNQTGPDAARLQEGSLR</sequence>
<comment type="similarity">
    <text evidence="1">Belongs to the HpcH/HpaI aldolase family.</text>
</comment>
<evidence type="ECO:0000256" key="3">
    <source>
        <dbReference type="ARBA" id="ARBA00023239"/>
    </source>
</evidence>
<keyword evidence="6" id="KW-1185">Reference proteome</keyword>
<feature type="domain" description="HpcH/HpaI aldolase/citrate lyase" evidence="4">
    <location>
        <begin position="25"/>
        <end position="244"/>
    </location>
</feature>
<accession>A0ABY5HJ82</accession>
<dbReference type="InterPro" id="IPR005000">
    <property type="entry name" value="Aldolase/citrate-lyase_domain"/>
</dbReference>
<evidence type="ECO:0000256" key="2">
    <source>
        <dbReference type="ARBA" id="ARBA00022723"/>
    </source>
</evidence>
<dbReference type="Pfam" id="PF03328">
    <property type="entry name" value="HpcH_HpaI"/>
    <property type="match status" value="1"/>
</dbReference>
<dbReference type="SUPFAM" id="SSF51621">
    <property type="entry name" value="Phosphoenolpyruvate/pyruvate domain"/>
    <property type="match status" value="1"/>
</dbReference>
<reference evidence="5" key="1">
    <citation type="submission" date="2021-04" db="EMBL/GenBank/DDBJ databases">
        <title>Oceanospirillales bacteria with DddD are important DMSP degraders in coastal seawater.</title>
        <authorList>
            <person name="Liu J."/>
        </authorList>
    </citation>
    <scope>NUCLEOTIDE SEQUENCE</scope>
    <source>
        <strain evidence="5">D13-1</strain>
    </source>
</reference>
<dbReference type="RefSeq" id="WP_255854061.1">
    <property type="nucleotide sequence ID" value="NZ_CP073347.1"/>
</dbReference>
<keyword evidence="2" id="KW-0479">Metal-binding</keyword>
<evidence type="ECO:0000313" key="5">
    <source>
        <dbReference type="EMBL" id="UTW12014.1"/>
    </source>
</evidence>
<dbReference type="InterPro" id="IPR040442">
    <property type="entry name" value="Pyrv_kinase-like_dom_sf"/>
</dbReference>
<dbReference type="PANTHER" id="PTHR30502">
    <property type="entry name" value="2-KETO-3-DEOXY-L-RHAMNONATE ALDOLASE"/>
    <property type="match status" value="1"/>
</dbReference>
<organism evidence="5 6">
    <name type="scientific">Marinobacterium rhizophilum</name>
    <dbReference type="NCBI Taxonomy" id="420402"/>
    <lineage>
        <taxon>Bacteria</taxon>
        <taxon>Pseudomonadati</taxon>
        <taxon>Pseudomonadota</taxon>
        <taxon>Gammaproteobacteria</taxon>
        <taxon>Oceanospirillales</taxon>
        <taxon>Oceanospirillaceae</taxon>
        <taxon>Marinobacterium</taxon>
    </lineage>
</organism>
<protein>
    <recommendedName>
        <fullName evidence="4">HpcH/HpaI aldolase/citrate lyase domain-containing protein</fullName>
    </recommendedName>
</protein>
<name>A0ABY5HJ82_9GAMM</name>
<dbReference type="Gene3D" id="3.20.20.60">
    <property type="entry name" value="Phosphoenolpyruvate-binding domains"/>
    <property type="match status" value="1"/>
</dbReference>
<keyword evidence="3" id="KW-0456">Lyase</keyword>
<dbReference type="InterPro" id="IPR015813">
    <property type="entry name" value="Pyrv/PenolPyrv_kinase-like_dom"/>
</dbReference>
<dbReference type="EMBL" id="CP073347">
    <property type="protein sequence ID" value="UTW12014.1"/>
    <property type="molecule type" value="Genomic_DNA"/>
</dbReference>
<dbReference type="InterPro" id="IPR050251">
    <property type="entry name" value="HpcH-HpaI_aldolase"/>
</dbReference>
<gene>
    <name evidence="5" type="ORF">KDW95_22750</name>
</gene>
<evidence type="ECO:0000259" key="4">
    <source>
        <dbReference type="Pfam" id="PF03328"/>
    </source>
</evidence>
<proteinExistence type="inferred from homology"/>